<evidence type="ECO:0000313" key="2">
    <source>
        <dbReference type="EMBL" id="OBX37585.1"/>
    </source>
</evidence>
<name>A0A1B8P5P1_HALEL</name>
<dbReference type="InterPro" id="IPR008551">
    <property type="entry name" value="TANGO2"/>
</dbReference>
<evidence type="ECO:0000256" key="1">
    <source>
        <dbReference type="SAM" id="MobiDB-lite"/>
    </source>
</evidence>
<reference evidence="2 3" key="1">
    <citation type="submission" date="2016-06" db="EMBL/GenBank/DDBJ databases">
        <title>Genome sequence of halotolerant plant growth promoting strain of Halomonas elongata HEK1 isolated from salterns of Rann of Kutch, Gujarat, India.</title>
        <authorList>
            <person name="Gaba S."/>
            <person name="Singh R.N."/>
            <person name="Abrol S."/>
            <person name="Kaushik R."/>
            <person name="Saxena A.K."/>
        </authorList>
    </citation>
    <scope>NUCLEOTIDE SEQUENCE [LARGE SCALE GENOMIC DNA]</scope>
    <source>
        <strain evidence="2 3">HEK1</strain>
    </source>
</reference>
<sequence length="295" mass="31929">MYAGKTPLSWLRFPARRGRVTLTAMCLIAFDFRPSSTVPLRLVANRDEFHARPTAALGAWEDAPEIIGGRDLAAGGGWLAMHENGRFAAVTNVRDPRLEAAADAPSRGALVRTALECDDLSGWLASLAEGDAFRYAGFNLLAGDGQRLWHLHRGRDTLTLAAVAPGLHGLSNATLDTPWPKLLGARQGLAASLRARWPEDALTAFADTRQASDDRLPDTGVELELERRLSAPFIIGSDYGTRATTWLEWHSNGRFDIGERRFGPQGIALEKAGSLGHHESRPVSAASIQSFGGSR</sequence>
<comment type="caution">
    <text evidence="2">The sequence shown here is derived from an EMBL/GenBank/DDBJ whole genome shotgun (WGS) entry which is preliminary data.</text>
</comment>
<organism evidence="2 3">
    <name type="scientific">Halomonas elongata</name>
    <dbReference type="NCBI Taxonomy" id="2746"/>
    <lineage>
        <taxon>Bacteria</taxon>
        <taxon>Pseudomonadati</taxon>
        <taxon>Pseudomonadota</taxon>
        <taxon>Gammaproteobacteria</taxon>
        <taxon>Oceanospirillales</taxon>
        <taxon>Halomonadaceae</taxon>
        <taxon>Halomonas</taxon>
    </lineage>
</organism>
<proteinExistence type="predicted"/>
<dbReference type="EMBL" id="MAJD01000001">
    <property type="protein sequence ID" value="OBX37585.1"/>
    <property type="molecule type" value="Genomic_DNA"/>
</dbReference>
<evidence type="ECO:0000313" key="3">
    <source>
        <dbReference type="Proteomes" id="UP000092504"/>
    </source>
</evidence>
<evidence type="ECO:0008006" key="4">
    <source>
        <dbReference type="Google" id="ProtNLM"/>
    </source>
</evidence>
<dbReference type="PANTHER" id="PTHR17985">
    <property type="entry name" value="SER/THR-RICH PROTEIN T10 IN DGCR REGION"/>
    <property type="match status" value="1"/>
</dbReference>
<dbReference type="PANTHER" id="PTHR17985:SF8">
    <property type="entry name" value="TRANSPORT AND GOLGI ORGANIZATION PROTEIN 2 HOMOLOG"/>
    <property type="match status" value="1"/>
</dbReference>
<accession>A0A1B8P5P1</accession>
<gene>
    <name evidence="2" type="ORF">A8U91_01958</name>
</gene>
<dbReference type="Proteomes" id="UP000092504">
    <property type="component" value="Unassembled WGS sequence"/>
</dbReference>
<feature type="region of interest" description="Disordered" evidence="1">
    <location>
        <begin position="273"/>
        <end position="295"/>
    </location>
</feature>
<dbReference type="PATRIC" id="fig|2746.7.peg.2005"/>
<dbReference type="Pfam" id="PF05742">
    <property type="entry name" value="TANGO2"/>
    <property type="match status" value="1"/>
</dbReference>
<protein>
    <recommendedName>
        <fullName evidence="4">NRDE family protein</fullName>
    </recommendedName>
</protein>
<dbReference type="AlphaFoldDB" id="A0A1B8P5P1"/>
<feature type="compositionally biased region" description="Polar residues" evidence="1">
    <location>
        <begin position="286"/>
        <end position="295"/>
    </location>
</feature>